<dbReference type="GO" id="GO:0016787">
    <property type="term" value="F:hydrolase activity"/>
    <property type="evidence" value="ECO:0007669"/>
    <property type="project" value="UniProtKB-KW"/>
</dbReference>
<feature type="transmembrane region" description="Helical" evidence="1">
    <location>
        <begin position="145"/>
        <end position="167"/>
    </location>
</feature>
<dbReference type="KEGG" id="ssau:H8M03_08655"/>
<keyword evidence="3" id="KW-1185">Reference proteome</keyword>
<dbReference type="PANTHER" id="PTHR35531">
    <property type="entry name" value="INNER MEMBRANE PROTEIN YBCI-RELATED"/>
    <property type="match status" value="1"/>
</dbReference>
<evidence type="ECO:0000313" key="3">
    <source>
        <dbReference type="Proteomes" id="UP000515861"/>
    </source>
</evidence>
<protein>
    <submittedName>
        <fullName evidence="2">Metal-dependent hydrolase</fullName>
    </submittedName>
</protein>
<organism evidence="2 3">
    <name type="scientific">Sphingomonas sabuli</name>
    <dbReference type="NCBI Taxonomy" id="2764186"/>
    <lineage>
        <taxon>Bacteria</taxon>
        <taxon>Pseudomonadati</taxon>
        <taxon>Pseudomonadota</taxon>
        <taxon>Alphaproteobacteria</taxon>
        <taxon>Sphingomonadales</taxon>
        <taxon>Sphingomonadaceae</taxon>
        <taxon>Sphingomonas</taxon>
    </lineage>
</organism>
<dbReference type="EMBL" id="CP060697">
    <property type="protein sequence ID" value="QNM82099.1"/>
    <property type="molecule type" value="Genomic_DNA"/>
</dbReference>
<name>A0A7G9L0F0_9SPHN</name>
<evidence type="ECO:0000313" key="2">
    <source>
        <dbReference type="EMBL" id="QNM82099.1"/>
    </source>
</evidence>
<keyword evidence="2" id="KW-0378">Hydrolase</keyword>
<proteinExistence type="predicted"/>
<dbReference type="Proteomes" id="UP000515861">
    <property type="component" value="Chromosome"/>
</dbReference>
<keyword evidence="1" id="KW-0472">Membrane</keyword>
<gene>
    <name evidence="2" type="ORF">H8M03_08655</name>
</gene>
<feature type="transmembrane region" description="Helical" evidence="1">
    <location>
        <begin position="60"/>
        <end position="81"/>
    </location>
</feature>
<keyword evidence="1" id="KW-0812">Transmembrane</keyword>
<reference evidence="2 3" key="1">
    <citation type="submission" date="2020-08" db="EMBL/GenBank/DDBJ databases">
        <title>Sphingomonas sp. sand1-3 16S ribosomal RNA gene Genome sequencing and assembly.</title>
        <authorList>
            <person name="Kang M."/>
        </authorList>
    </citation>
    <scope>NUCLEOTIDE SEQUENCE [LARGE SCALE GENOMIC DNA]</scope>
    <source>
        <strain evidence="3">sand1-3</strain>
    </source>
</reference>
<accession>A0A7G9L0F0</accession>
<keyword evidence="1" id="KW-1133">Transmembrane helix</keyword>
<sequence>MPTVLTHAVLPLVGVVALSSPPVSRRLVVAAMVAGMLPDADVVGRAFGIPHTADLGHRGATHSILFAALAGFIGLTLHRWFDVPRRRAALVLFLSTLSHPLTDMLTDGGKGMMLFWPVEHDRFAFLARPVTVSHVGLQDLFSGRIWSVLASEAVFLIAPAIVLGLLFHAARRSFARRPD</sequence>
<dbReference type="Pfam" id="PF04307">
    <property type="entry name" value="YdjM"/>
    <property type="match status" value="1"/>
</dbReference>
<feature type="transmembrane region" description="Helical" evidence="1">
    <location>
        <begin position="88"/>
        <end position="106"/>
    </location>
</feature>
<dbReference type="InterPro" id="IPR007404">
    <property type="entry name" value="YdjM-like"/>
</dbReference>
<dbReference type="RefSeq" id="WP_187479054.1">
    <property type="nucleotide sequence ID" value="NZ_CP060697.1"/>
</dbReference>
<dbReference type="AlphaFoldDB" id="A0A7G9L0F0"/>
<evidence type="ECO:0000256" key="1">
    <source>
        <dbReference type="SAM" id="Phobius"/>
    </source>
</evidence>
<dbReference type="PANTHER" id="PTHR35531:SF1">
    <property type="entry name" value="INNER MEMBRANE PROTEIN YBCI-RELATED"/>
    <property type="match status" value="1"/>
</dbReference>